<dbReference type="Proteomes" id="UP001168528">
    <property type="component" value="Unassembled WGS sequence"/>
</dbReference>
<comment type="caution">
    <text evidence="1">The sequence shown here is derived from an EMBL/GenBank/DDBJ whole genome shotgun (WGS) entry which is preliminary data.</text>
</comment>
<sequence>MNLSKSLTALILISLLAACSPKEPTLTLHREINYPESKVIKRLVWESEPSKYPGSGTDMHWWTWGIDSCLYVIDDDGANFGGPGWYAHLLKSEGVPPNHTLETVTDFQFYDFRANLPDKLIRRYVCGVVAVDTNVYVSIYDYDWNIPSKPVNRDTLVKLLKQFHPWEQMSPPVRNQVGFIDGFSKNYGVAGIIQSKDLGKTWTNLPGKDTPNFLGPGLVPQHF</sequence>
<dbReference type="EMBL" id="JAUKPO010000056">
    <property type="protein sequence ID" value="MDO1451377.1"/>
    <property type="molecule type" value="Genomic_DNA"/>
</dbReference>
<accession>A0ABT8RKG8</accession>
<dbReference type="RefSeq" id="WP_302042175.1">
    <property type="nucleotide sequence ID" value="NZ_JAUKPO010000056.1"/>
</dbReference>
<gene>
    <name evidence="1" type="ORF">Q0590_34195</name>
</gene>
<name>A0ABT8RKG8_9BACT</name>
<organism evidence="1 2">
    <name type="scientific">Rhodocytophaga aerolata</name>
    <dbReference type="NCBI Taxonomy" id="455078"/>
    <lineage>
        <taxon>Bacteria</taxon>
        <taxon>Pseudomonadati</taxon>
        <taxon>Bacteroidota</taxon>
        <taxon>Cytophagia</taxon>
        <taxon>Cytophagales</taxon>
        <taxon>Rhodocytophagaceae</taxon>
        <taxon>Rhodocytophaga</taxon>
    </lineage>
</organism>
<proteinExistence type="predicted"/>
<dbReference type="PROSITE" id="PS51257">
    <property type="entry name" value="PROKAR_LIPOPROTEIN"/>
    <property type="match status" value="1"/>
</dbReference>
<evidence type="ECO:0000313" key="1">
    <source>
        <dbReference type="EMBL" id="MDO1451377.1"/>
    </source>
</evidence>
<evidence type="ECO:0000313" key="2">
    <source>
        <dbReference type="Proteomes" id="UP001168528"/>
    </source>
</evidence>
<protein>
    <submittedName>
        <fullName evidence="1">Uncharacterized protein</fullName>
    </submittedName>
</protein>
<reference evidence="1" key="1">
    <citation type="submission" date="2023-07" db="EMBL/GenBank/DDBJ databases">
        <title>The genome sequence of Rhodocytophaga aerolata KACC 12507.</title>
        <authorList>
            <person name="Zhang X."/>
        </authorList>
    </citation>
    <scope>NUCLEOTIDE SEQUENCE</scope>
    <source>
        <strain evidence="1">KACC 12507</strain>
    </source>
</reference>
<keyword evidence="2" id="KW-1185">Reference proteome</keyword>